<keyword evidence="2" id="KW-0472">Membrane</keyword>
<evidence type="ECO:0000313" key="5">
    <source>
        <dbReference type="Proteomes" id="UP000324091"/>
    </source>
</evidence>
<dbReference type="InterPro" id="IPR043502">
    <property type="entry name" value="DNA/RNA_pol_sf"/>
</dbReference>
<evidence type="ECO:0000256" key="1">
    <source>
        <dbReference type="ARBA" id="ARBA00023180"/>
    </source>
</evidence>
<sequence>MAKKGQFVELVRIERPVSRQICQLVPAGLKTDSFPVRVGLHQGCPLSPVLFITFMDRISRRSRGVKGVEFCGRKISSLLFADDVVLLAPSSRDLQHILGQFMTECEAAGMWISTSKSESMVLTRKKVECLLRVGEESCPRWRSSSITSEGLKQPGDTIVIVQLQTWGVVGAQQLKGHVLLNGVSLPPTNQEVDGIIKSMSVDDHLPNIVGVNLALVLRSCTVLRSRDCILEGSELHWTDRIFCDGKVYLTLGPNDTWIPHVPQAMALKALWDQEIGRTREERIRLQEGCFRLMRKLGLSVETSETLLLQYVIPVLCILAFTGFTAISLLLANRLGLKQPGGKIPTTILMYSHISLQCMPSSLSSHGR</sequence>
<organism evidence="4 5">
    <name type="scientific">Takifugu flavidus</name>
    <name type="common">sansaifugu</name>
    <dbReference type="NCBI Taxonomy" id="433684"/>
    <lineage>
        <taxon>Eukaryota</taxon>
        <taxon>Metazoa</taxon>
        <taxon>Chordata</taxon>
        <taxon>Craniata</taxon>
        <taxon>Vertebrata</taxon>
        <taxon>Euteleostomi</taxon>
        <taxon>Actinopterygii</taxon>
        <taxon>Neopterygii</taxon>
        <taxon>Teleostei</taxon>
        <taxon>Neoteleostei</taxon>
        <taxon>Acanthomorphata</taxon>
        <taxon>Eupercaria</taxon>
        <taxon>Tetraodontiformes</taxon>
        <taxon>Tetradontoidea</taxon>
        <taxon>Tetraodontidae</taxon>
        <taxon>Takifugu</taxon>
    </lineage>
</organism>
<proteinExistence type="predicted"/>
<evidence type="ECO:0000313" key="4">
    <source>
        <dbReference type="EMBL" id="TWW73292.1"/>
    </source>
</evidence>
<dbReference type="EMBL" id="RHFK02000007">
    <property type="protein sequence ID" value="TWW73292.1"/>
    <property type="molecule type" value="Genomic_DNA"/>
</dbReference>
<keyword evidence="2" id="KW-0812">Transmembrane</keyword>
<dbReference type="InterPro" id="IPR000477">
    <property type="entry name" value="RT_dom"/>
</dbReference>
<evidence type="ECO:0000256" key="2">
    <source>
        <dbReference type="SAM" id="Phobius"/>
    </source>
</evidence>
<dbReference type="Pfam" id="PF00078">
    <property type="entry name" value="RVT_1"/>
    <property type="match status" value="1"/>
</dbReference>
<reference evidence="4 5" key="1">
    <citation type="submission" date="2019-04" db="EMBL/GenBank/DDBJ databases">
        <title>Chromosome genome assembly for Takifugu flavidus.</title>
        <authorList>
            <person name="Xiao S."/>
        </authorList>
    </citation>
    <scope>NUCLEOTIDE SEQUENCE [LARGE SCALE GENOMIC DNA]</scope>
    <source>
        <strain evidence="4">HTHZ2018</strain>
        <tissue evidence="4">Muscle</tissue>
    </source>
</reference>
<dbReference type="SUPFAM" id="SSF56672">
    <property type="entry name" value="DNA/RNA polymerases"/>
    <property type="match status" value="1"/>
</dbReference>
<comment type="caution">
    <text evidence="4">The sequence shown here is derived from an EMBL/GenBank/DDBJ whole genome shotgun (WGS) entry which is preliminary data.</text>
</comment>
<keyword evidence="1" id="KW-0325">Glycoprotein</keyword>
<dbReference type="PANTHER" id="PTHR47027:SF30">
    <property type="entry name" value="THAP-TYPE DOMAIN-CONTAINING PROTEIN"/>
    <property type="match status" value="1"/>
</dbReference>
<dbReference type="PANTHER" id="PTHR47027">
    <property type="entry name" value="REVERSE TRANSCRIPTASE DOMAIN-CONTAINING PROTEIN"/>
    <property type="match status" value="1"/>
</dbReference>
<accession>A0A5C6P0F0</accession>
<protein>
    <recommendedName>
        <fullName evidence="3">Reverse transcriptase domain-containing protein</fullName>
    </recommendedName>
</protein>
<dbReference type="Proteomes" id="UP000324091">
    <property type="component" value="Chromosome 15"/>
</dbReference>
<keyword evidence="5" id="KW-1185">Reference proteome</keyword>
<name>A0A5C6P0F0_9TELE</name>
<gene>
    <name evidence="4" type="ORF">D4764_15G0006860</name>
</gene>
<keyword evidence="2" id="KW-1133">Transmembrane helix</keyword>
<dbReference type="InterPro" id="IPR011162">
    <property type="entry name" value="MHC_I/II-like_Ag-recog"/>
</dbReference>
<dbReference type="PROSITE" id="PS50878">
    <property type="entry name" value="RT_POL"/>
    <property type="match status" value="1"/>
</dbReference>
<evidence type="ECO:0000259" key="3">
    <source>
        <dbReference type="PROSITE" id="PS50878"/>
    </source>
</evidence>
<feature type="domain" description="Reverse transcriptase" evidence="3">
    <location>
        <begin position="1"/>
        <end position="146"/>
    </location>
</feature>
<dbReference type="SUPFAM" id="SSF54452">
    <property type="entry name" value="MHC antigen-recognition domain"/>
    <property type="match status" value="1"/>
</dbReference>
<dbReference type="AlphaFoldDB" id="A0A5C6P0F0"/>
<feature type="transmembrane region" description="Helical" evidence="2">
    <location>
        <begin position="310"/>
        <end position="331"/>
    </location>
</feature>